<gene>
    <name evidence="2" type="ORF">CVLEPA_LOCUS7018</name>
</gene>
<dbReference type="Gene3D" id="4.10.280.10">
    <property type="entry name" value="Helix-loop-helix DNA-binding domain"/>
    <property type="match status" value="1"/>
</dbReference>
<proteinExistence type="predicted"/>
<keyword evidence="3" id="KW-1185">Reference proteome</keyword>
<dbReference type="EMBL" id="CAWYQH010000046">
    <property type="protein sequence ID" value="CAK8677660.1"/>
    <property type="molecule type" value="Genomic_DNA"/>
</dbReference>
<evidence type="ECO:0000313" key="3">
    <source>
        <dbReference type="Proteomes" id="UP001642483"/>
    </source>
</evidence>
<evidence type="ECO:0000313" key="2">
    <source>
        <dbReference type="EMBL" id="CAK8677660.1"/>
    </source>
</evidence>
<dbReference type="InterPro" id="IPR036638">
    <property type="entry name" value="HLH_DNA-bd_sf"/>
</dbReference>
<accession>A0ABP0FD72</accession>
<protein>
    <recommendedName>
        <fullName evidence="1">BHLH domain-containing protein</fullName>
    </recommendedName>
</protein>
<feature type="domain" description="BHLH" evidence="1">
    <location>
        <begin position="40"/>
        <end position="93"/>
    </location>
</feature>
<dbReference type="Pfam" id="PF00010">
    <property type="entry name" value="HLH"/>
    <property type="match status" value="1"/>
</dbReference>
<reference evidence="2 3" key="1">
    <citation type="submission" date="2024-02" db="EMBL/GenBank/DDBJ databases">
        <authorList>
            <person name="Daric V."/>
            <person name="Darras S."/>
        </authorList>
    </citation>
    <scope>NUCLEOTIDE SEQUENCE [LARGE SCALE GENOMIC DNA]</scope>
</reference>
<dbReference type="Proteomes" id="UP001642483">
    <property type="component" value="Unassembled WGS sequence"/>
</dbReference>
<dbReference type="InterPro" id="IPR011598">
    <property type="entry name" value="bHLH_dom"/>
</dbReference>
<evidence type="ECO:0000259" key="1">
    <source>
        <dbReference type="PROSITE" id="PS50888"/>
    </source>
</evidence>
<sequence>MQFIGAFKFLQGCILSSMNFKESIMSVQRHPRIRHKTTNFHRRNTEKKKSLRTMALKAAFARLRGILPDASSPEKEMTEYEILQKTVQYIIYLNDILHS</sequence>
<dbReference type="PROSITE" id="PS50888">
    <property type="entry name" value="BHLH"/>
    <property type="match status" value="1"/>
</dbReference>
<name>A0ABP0FD72_CLALP</name>
<comment type="caution">
    <text evidence="2">The sequence shown here is derived from an EMBL/GenBank/DDBJ whole genome shotgun (WGS) entry which is preliminary data.</text>
</comment>
<dbReference type="SMART" id="SM00353">
    <property type="entry name" value="HLH"/>
    <property type="match status" value="1"/>
</dbReference>
<dbReference type="SUPFAM" id="SSF47459">
    <property type="entry name" value="HLH, helix-loop-helix DNA-binding domain"/>
    <property type="match status" value="1"/>
</dbReference>
<organism evidence="2 3">
    <name type="scientific">Clavelina lepadiformis</name>
    <name type="common">Light-bulb sea squirt</name>
    <name type="synonym">Ascidia lepadiformis</name>
    <dbReference type="NCBI Taxonomy" id="159417"/>
    <lineage>
        <taxon>Eukaryota</taxon>
        <taxon>Metazoa</taxon>
        <taxon>Chordata</taxon>
        <taxon>Tunicata</taxon>
        <taxon>Ascidiacea</taxon>
        <taxon>Aplousobranchia</taxon>
        <taxon>Clavelinidae</taxon>
        <taxon>Clavelina</taxon>
    </lineage>
</organism>